<comment type="caution">
    <text evidence="1">The sequence shown here is derived from an EMBL/GenBank/DDBJ whole genome shotgun (WGS) entry which is preliminary data.</text>
</comment>
<evidence type="ECO:0000313" key="2">
    <source>
        <dbReference type="Proteomes" id="UP001479290"/>
    </source>
</evidence>
<reference evidence="1 2" key="1">
    <citation type="submission" date="2024-05" db="EMBL/GenBank/DDBJ databases">
        <title>A high-quality chromosomal-level genome assembly of Topmouth culter (Culter alburnus).</title>
        <authorList>
            <person name="Zhao H."/>
        </authorList>
    </citation>
    <scope>NUCLEOTIDE SEQUENCE [LARGE SCALE GENOMIC DNA]</scope>
    <source>
        <strain evidence="1">CATC2023</strain>
        <tissue evidence="1">Muscle</tissue>
    </source>
</reference>
<keyword evidence="2" id="KW-1185">Reference proteome</keyword>
<feature type="non-terminal residue" evidence="1">
    <location>
        <position position="1"/>
    </location>
</feature>
<dbReference type="Proteomes" id="UP001479290">
    <property type="component" value="Unassembled WGS sequence"/>
</dbReference>
<dbReference type="EMBL" id="JAWDJR010000009">
    <property type="protein sequence ID" value="KAK9969304.1"/>
    <property type="molecule type" value="Genomic_DNA"/>
</dbReference>
<protein>
    <submittedName>
        <fullName evidence="1">Uncharacterized protein</fullName>
    </submittedName>
</protein>
<proteinExistence type="predicted"/>
<gene>
    <name evidence="1" type="ORF">ABG768_027488</name>
</gene>
<name>A0AAW2A9L7_CULAL</name>
<dbReference type="AlphaFoldDB" id="A0AAW2A9L7"/>
<sequence length="99" mass="10336">QTGSGICCLVEIDHMTNVLRVIGVTPKSSEVKQPPASTPNPSTANGNVSNLGVIANQICPLAHRKLLILPSSSIAFSFPVFLGRGQADVSPNRSCPRGV</sequence>
<accession>A0AAW2A9L7</accession>
<evidence type="ECO:0000313" key="1">
    <source>
        <dbReference type="EMBL" id="KAK9969304.1"/>
    </source>
</evidence>
<organism evidence="1 2">
    <name type="scientific">Culter alburnus</name>
    <name type="common">Topmouth culter</name>
    <dbReference type="NCBI Taxonomy" id="194366"/>
    <lineage>
        <taxon>Eukaryota</taxon>
        <taxon>Metazoa</taxon>
        <taxon>Chordata</taxon>
        <taxon>Craniata</taxon>
        <taxon>Vertebrata</taxon>
        <taxon>Euteleostomi</taxon>
        <taxon>Actinopterygii</taxon>
        <taxon>Neopterygii</taxon>
        <taxon>Teleostei</taxon>
        <taxon>Ostariophysi</taxon>
        <taxon>Cypriniformes</taxon>
        <taxon>Xenocyprididae</taxon>
        <taxon>Xenocypridinae</taxon>
        <taxon>Culter</taxon>
    </lineage>
</organism>